<evidence type="ECO:0000256" key="3">
    <source>
        <dbReference type="ARBA" id="ARBA00030771"/>
    </source>
</evidence>
<dbReference type="EMBL" id="CP002431">
    <property type="protein sequence ID" value="ADU62165.1"/>
    <property type="molecule type" value="Genomic_DNA"/>
</dbReference>
<reference evidence="6" key="1">
    <citation type="submission" date="2010-12" db="EMBL/GenBank/DDBJ databases">
        <title>Complete sequence of Desulfovibrio aespoeensis Aspo-2.</title>
        <authorList>
            <consortium name="US DOE Joint Genome Institute"/>
            <person name="Lucas S."/>
            <person name="Copeland A."/>
            <person name="Lapidus A."/>
            <person name="Cheng J.-F."/>
            <person name="Goodwin L."/>
            <person name="Pitluck S."/>
            <person name="Chertkov O."/>
            <person name="Misra M."/>
            <person name="Detter J.C."/>
            <person name="Han C."/>
            <person name="Tapia R."/>
            <person name="Land M."/>
            <person name="Hauser L."/>
            <person name="Kyrpides N."/>
            <person name="Ivanova N."/>
            <person name="Ovchinnikova G."/>
            <person name="Pedersen K."/>
            <person name="Jagevall S."/>
            <person name="Hazen T."/>
            <person name="Woyke T."/>
        </authorList>
    </citation>
    <scope>NUCLEOTIDE SEQUENCE [LARGE SCALE GENOMIC DNA]</scope>
    <source>
        <strain evidence="6">ATCC 700646 / DSM 10631 / Aspo-2</strain>
    </source>
</reference>
<organism evidence="5 6">
    <name type="scientific">Pseudodesulfovibrio aespoeensis (strain ATCC 700646 / DSM 10631 / Aspo-2)</name>
    <name type="common">Desulfovibrio aespoeensis</name>
    <dbReference type="NCBI Taxonomy" id="643562"/>
    <lineage>
        <taxon>Bacteria</taxon>
        <taxon>Pseudomonadati</taxon>
        <taxon>Thermodesulfobacteriota</taxon>
        <taxon>Desulfovibrionia</taxon>
        <taxon>Desulfovibrionales</taxon>
        <taxon>Desulfovibrionaceae</taxon>
    </lineage>
</organism>
<evidence type="ECO:0000313" key="5">
    <source>
        <dbReference type="EMBL" id="ADU62165.1"/>
    </source>
</evidence>
<dbReference type="OrthoDB" id="9826787at2"/>
<evidence type="ECO:0000256" key="4">
    <source>
        <dbReference type="SAM" id="Coils"/>
    </source>
</evidence>
<dbReference type="AlphaFoldDB" id="E6VTI8"/>
<proteinExistence type="inferred from homology"/>
<sequence length="230" mass="26700">MIIKSYYKTTQAQIEARRWNPYLGISINNRAFTCEYLHSYMKWAACRANTRFAVVIVDIIQHINNQVFDRSKPLSAIEKAFRKADEIRLLCEQAKSKLSTEEANRLVILEWTDLVVDECFAHNLKIFREEYANNEKFKNAIVSITKNNLGTIVKRLNDIELEMLGQYLVNELPELATGFNYDGVHYNLNVYPGNIASIYAELLKMDFFHRILSKIRMIGEIASVEAYSQD</sequence>
<dbReference type="Pfam" id="PF16715">
    <property type="entry name" value="CDPS"/>
    <property type="match status" value="1"/>
</dbReference>
<feature type="coiled-coil region" evidence="4">
    <location>
        <begin position="77"/>
        <end position="104"/>
    </location>
</feature>
<dbReference type="GO" id="GO:0016755">
    <property type="term" value="F:aminoacyltransferase activity"/>
    <property type="evidence" value="ECO:0007669"/>
    <property type="project" value="InterPro"/>
</dbReference>
<comment type="similarity">
    <text evidence="1">Belongs to the CDPS family.</text>
</comment>
<dbReference type="NCBIfam" id="TIGR04539">
    <property type="entry name" value="tRNA_cyclodipep"/>
    <property type="match status" value="1"/>
</dbReference>
<accession>E6VTI8</accession>
<dbReference type="Gene3D" id="3.40.50.11710">
    <property type="entry name" value="Cyclodipeptide synthase"/>
    <property type="match status" value="1"/>
</dbReference>
<dbReference type="InterPro" id="IPR038622">
    <property type="entry name" value="CDPS_sf"/>
</dbReference>
<dbReference type="HOGENOM" id="CLU_1203223_0_0_7"/>
<keyword evidence="4" id="KW-0175">Coiled coil</keyword>
<evidence type="ECO:0000256" key="1">
    <source>
        <dbReference type="ARBA" id="ARBA00006034"/>
    </source>
</evidence>
<reference evidence="5 6" key="2">
    <citation type="journal article" date="2014" name="Genome Announc.">
        <title>Complete Genome Sequence of the Subsurface, Mesophilic Sulfate-Reducing Bacterium Desulfovibrio aespoeensis Aspo-2.</title>
        <authorList>
            <person name="Pedersen K."/>
            <person name="Bengtsson A."/>
            <person name="Edlund J."/>
            <person name="Rabe L."/>
            <person name="Hazen T."/>
            <person name="Chakraborty R."/>
            <person name="Goodwin L."/>
            <person name="Shapiro N."/>
        </authorList>
    </citation>
    <scope>NUCLEOTIDE SEQUENCE [LARGE SCALE GENOMIC DNA]</scope>
    <source>
        <strain evidence="6">ATCC 700646 / DSM 10631 / Aspo-2</strain>
    </source>
</reference>
<dbReference type="RefSeq" id="WP_013514096.1">
    <property type="nucleotide sequence ID" value="NC_014844.1"/>
</dbReference>
<evidence type="ECO:0000256" key="2">
    <source>
        <dbReference type="ARBA" id="ARBA00022679"/>
    </source>
</evidence>
<keyword evidence="6" id="KW-1185">Reference proteome</keyword>
<dbReference type="InterPro" id="IPR030903">
    <property type="entry name" value="CDPS"/>
</dbReference>
<gene>
    <name evidence="5" type="ordered locus">Daes_1150</name>
</gene>
<keyword evidence="2" id="KW-0808">Transferase</keyword>
<dbReference type="Proteomes" id="UP000002191">
    <property type="component" value="Chromosome"/>
</dbReference>
<dbReference type="eggNOG" id="ENOG5033SBT">
    <property type="taxonomic scope" value="Bacteria"/>
</dbReference>
<dbReference type="KEGG" id="das:Daes_1150"/>
<name>E6VTI8_PSEA9</name>
<protein>
    <recommendedName>
        <fullName evidence="3">Cyclodipeptide synthase</fullName>
    </recommendedName>
</protein>
<evidence type="ECO:0000313" key="6">
    <source>
        <dbReference type="Proteomes" id="UP000002191"/>
    </source>
</evidence>